<dbReference type="PANTHER" id="PTHR12149:SF8">
    <property type="entry name" value="PROTEIN-RIBULOSAMINE 3-KINASE"/>
    <property type="match status" value="1"/>
</dbReference>
<protein>
    <submittedName>
        <fullName evidence="2">Fructosamine-3-kinase</fullName>
    </submittedName>
</protein>
<evidence type="ECO:0000256" key="1">
    <source>
        <dbReference type="PIRNR" id="PIRNR006221"/>
    </source>
</evidence>
<keyword evidence="1" id="KW-0808">Transferase</keyword>
<dbReference type="Gene3D" id="3.90.1200.10">
    <property type="match status" value="1"/>
</dbReference>
<dbReference type="PIRSF" id="PIRSF006221">
    <property type="entry name" value="Ketosamine-3-kinase"/>
    <property type="match status" value="1"/>
</dbReference>
<evidence type="ECO:0000313" key="2">
    <source>
        <dbReference type="EMBL" id="SEG92261.1"/>
    </source>
</evidence>
<dbReference type="InterPro" id="IPR016477">
    <property type="entry name" value="Fructo-/Ketosamine-3-kinase"/>
</dbReference>
<organism evidence="2 3">
    <name type="scientific">Actinacidiphila yanglinensis</name>
    <dbReference type="NCBI Taxonomy" id="310779"/>
    <lineage>
        <taxon>Bacteria</taxon>
        <taxon>Bacillati</taxon>
        <taxon>Actinomycetota</taxon>
        <taxon>Actinomycetes</taxon>
        <taxon>Kitasatosporales</taxon>
        <taxon>Streptomycetaceae</taxon>
        <taxon>Actinacidiphila</taxon>
    </lineage>
</organism>
<reference evidence="2 3" key="1">
    <citation type="submission" date="2016-10" db="EMBL/GenBank/DDBJ databases">
        <authorList>
            <person name="de Groot N.N."/>
        </authorList>
    </citation>
    <scope>NUCLEOTIDE SEQUENCE [LARGE SCALE GENOMIC DNA]</scope>
    <source>
        <strain evidence="2 3">CGMCC 4.2023</strain>
    </source>
</reference>
<keyword evidence="3" id="KW-1185">Reference proteome</keyword>
<comment type="similarity">
    <text evidence="1">Belongs to the fructosamine kinase family.</text>
</comment>
<dbReference type="Proteomes" id="UP000236754">
    <property type="component" value="Unassembled WGS sequence"/>
</dbReference>
<dbReference type="EMBL" id="FNVU01000025">
    <property type="protein sequence ID" value="SEG92261.1"/>
    <property type="molecule type" value="Genomic_DNA"/>
</dbReference>
<evidence type="ECO:0000313" key="3">
    <source>
        <dbReference type="Proteomes" id="UP000236754"/>
    </source>
</evidence>
<dbReference type="SUPFAM" id="SSF56112">
    <property type="entry name" value="Protein kinase-like (PK-like)"/>
    <property type="match status" value="1"/>
</dbReference>
<accession>A0A1H6E4P3</accession>
<dbReference type="PANTHER" id="PTHR12149">
    <property type="entry name" value="FRUCTOSAMINE 3 KINASE-RELATED PROTEIN"/>
    <property type="match status" value="1"/>
</dbReference>
<dbReference type="RefSeq" id="WP_200823526.1">
    <property type="nucleotide sequence ID" value="NZ_FNVU01000025.1"/>
</dbReference>
<gene>
    <name evidence="2" type="ORF">SAMN05216223_125107</name>
</gene>
<dbReference type="InterPro" id="IPR011009">
    <property type="entry name" value="Kinase-like_dom_sf"/>
</dbReference>
<proteinExistence type="inferred from homology"/>
<dbReference type="Gene3D" id="3.30.200.20">
    <property type="entry name" value="Phosphorylase Kinase, domain 1"/>
    <property type="match status" value="1"/>
</dbReference>
<name>A0A1H6E4P3_9ACTN</name>
<dbReference type="Pfam" id="PF03881">
    <property type="entry name" value="Fructosamin_kin"/>
    <property type="match status" value="1"/>
</dbReference>
<keyword evidence="1 2" id="KW-0418">Kinase</keyword>
<dbReference type="GO" id="GO:0016301">
    <property type="term" value="F:kinase activity"/>
    <property type="evidence" value="ECO:0007669"/>
    <property type="project" value="UniProtKB-UniRule"/>
</dbReference>
<sequence length="294" mass="31938">MSTRDDASKPLRPVGASLPSGVLADVVDAEPLGGGAANDVWRLTLAGGTRLVLKASTGVAPDLYIREAEGLRALRAQGGLLTPRVVEVSPAHLLIEALEPAPTDDPGFWESAGRAVAGLHSVRGDRFGWPTDGWLGLLPQENAWADDGHAFFAVRRILRYVREPRVRSALGPGDLVGLESICDRLPTLIPAAPAVLNHGDLYRGNIVSTAGGEPAFIDPAVCWMWAEADLSMTYCVDRPPERFFAAYQEIRPLEDGWQDRMPLLHLRELLSVVAHFDGVPDCVARIRETVRRFS</sequence>
<dbReference type="AlphaFoldDB" id="A0A1H6E4P3"/>